<gene>
    <name evidence="1" type="ORF">DCAR_0933953</name>
</gene>
<dbReference type="AlphaFoldDB" id="A0A175YEE7"/>
<organism evidence="1 2">
    <name type="scientific">Daucus carota subsp. sativus</name>
    <name type="common">Carrot</name>
    <dbReference type="NCBI Taxonomy" id="79200"/>
    <lineage>
        <taxon>Eukaryota</taxon>
        <taxon>Viridiplantae</taxon>
        <taxon>Streptophyta</taxon>
        <taxon>Embryophyta</taxon>
        <taxon>Tracheophyta</taxon>
        <taxon>Spermatophyta</taxon>
        <taxon>Magnoliopsida</taxon>
        <taxon>eudicotyledons</taxon>
        <taxon>Gunneridae</taxon>
        <taxon>Pentapetalae</taxon>
        <taxon>asterids</taxon>
        <taxon>campanulids</taxon>
        <taxon>Apiales</taxon>
        <taxon>Apiaceae</taxon>
        <taxon>Apioideae</taxon>
        <taxon>Scandiceae</taxon>
        <taxon>Daucinae</taxon>
        <taxon>Daucus</taxon>
        <taxon>Daucus sect. Daucus</taxon>
    </lineage>
</organism>
<evidence type="ECO:0000313" key="1">
    <source>
        <dbReference type="EMBL" id="WOH14434.1"/>
    </source>
</evidence>
<keyword evidence="2" id="KW-1185">Reference proteome</keyword>
<sequence length="87" mass="10012">MQLPDMNSVVAYARNLVEEEEDNNVGYIIEARLVIVHIQLSDVAKGWYDRGNREEVKTCSVCLKDIENGMEFSRFLCFTEVVLIVGW</sequence>
<name>A0A175YEE7_DAUCS</name>
<dbReference type="Gramene" id="KZM81865">
    <property type="protein sequence ID" value="KZM81865"/>
    <property type="gene ID" value="DCAR_029478"/>
</dbReference>
<reference evidence="1" key="2">
    <citation type="submission" date="2022-03" db="EMBL/GenBank/DDBJ databases">
        <title>Draft title - Genomic analysis of global carrot germplasm unveils the trajectory of domestication and the origin of high carotenoid orange carrot.</title>
        <authorList>
            <person name="Iorizzo M."/>
            <person name="Ellison S."/>
            <person name="Senalik D."/>
            <person name="Macko-Podgorni A."/>
            <person name="Grzebelus D."/>
            <person name="Bostan H."/>
            <person name="Rolling W."/>
            <person name="Curaba J."/>
            <person name="Simon P."/>
        </authorList>
    </citation>
    <scope>NUCLEOTIDE SEQUENCE</scope>
    <source>
        <tissue evidence="1">Leaf</tissue>
    </source>
</reference>
<dbReference type="EMBL" id="CP093351">
    <property type="protein sequence ID" value="WOH14434.1"/>
    <property type="molecule type" value="Genomic_DNA"/>
</dbReference>
<protein>
    <submittedName>
        <fullName evidence="1">Uncharacterized protein</fullName>
    </submittedName>
</protein>
<proteinExistence type="predicted"/>
<accession>A0A175YEE7</accession>
<dbReference type="Proteomes" id="UP000077755">
    <property type="component" value="Chromosome 9"/>
</dbReference>
<evidence type="ECO:0000313" key="2">
    <source>
        <dbReference type="Proteomes" id="UP000077755"/>
    </source>
</evidence>
<reference evidence="1" key="1">
    <citation type="journal article" date="2016" name="Nat. Genet.">
        <title>A high-quality carrot genome assembly provides new insights into carotenoid accumulation and asterid genome evolution.</title>
        <authorList>
            <person name="Iorizzo M."/>
            <person name="Ellison S."/>
            <person name="Senalik D."/>
            <person name="Zeng P."/>
            <person name="Satapoomin P."/>
            <person name="Huang J."/>
            <person name="Bowman M."/>
            <person name="Iovene M."/>
            <person name="Sanseverino W."/>
            <person name="Cavagnaro P."/>
            <person name="Yildiz M."/>
            <person name="Macko-Podgorni A."/>
            <person name="Moranska E."/>
            <person name="Grzebelus E."/>
            <person name="Grzebelus D."/>
            <person name="Ashrafi H."/>
            <person name="Zheng Z."/>
            <person name="Cheng S."/>
            <person name="Spooner D."/>
            <person name="Van Deynze A."/>
            <person name="Simon P."/>
        </authorList>
    </citation>
    <scope>NUCLEOTIDE SEQUENCE</scope>
    <source>
        <tissue evidence="1">Leaf</tissue>
    </source>
</reference>